<comment type="caution">
    <text evidence="2">The sequence shown here is derived from an EMBL/GenBank/DDBJ whole genome shotgun (WGS) entry which is preliminary data.</text>
</comment>
<dbReference type="AlphaFoldDB" id="A0A7L1HTM7"/>
<organism evidence="2 3">
    <name type="scientific">Nycticryphes semicollaris</name>
    <dbReference type="NCBI Taxonomy" id="227226"/>
    <lineage>
        <taxon>Eukaryota</taxon>
        <taxon>Metazoa</taxon>
        <taxon>Chordata</taxon>
        <taxon>Craniata</taxon>
        <taxon>Vertebrata</taxon>
        <taxon>Euteleostomi</taxon>
        <taxon>Archelosauria</taxon>
        <taxon>Archosauria</taxon>
        <taxon>Dinosauria</taxon>
        <taxon>Saurischia</taxon>
        <taxon>Theropoda</taxon>
        <taxon>Coelurosauria</taxon>
        <taxon>Aves</taxon>
        <taxon>Neognathae</taxon>
        <taxon>Neoaves</taxon>
        <taxon>Charadriiformes</taxon>
        <taxon>Rostratulidae</taxon>
        <taxon>Nycticryphes</taxon>
    </lineage>
</organism>
<accession>A0A7L1HTM7</accession>
<dbReference type="InterPro" id="IPR052317">
    <property type="entry name" value="Viral_replicn-host_int_reg"/>
</dbReference>
<dbReference type="Proteomes" id="UP000586634">
    <property type="component" value="Unassembled WGS sequence"/>
</dbReference>
<protein>
    <submittedName>
        <fullName evidence="2">DJC14 protein</fullName>
    </submittedName>
</protein>
<keyword evidence="3" id="KW-1185">Reference proteome</keyword>
<dbReference type="InterPro" id="IPR032843">
    <property type="entry name" value="Jiv"/>
</dbReference>
<dbReference type="Pfam" id="PF14901">
    <property type="entry name" value="Jiv90"/>
    <property type="match status" value="1"/>
</dbReference>
<gene>
    <name evidence="2" type="primary">Dnajc14</name>
    <name evidence="2" type="ORF">NYCSEM_R07410</name>
</gene>
<dbReference type="PANTHER" id="PTHR44665:SF1">
    <property type="entry name" value="DNAJ HOMOLOG SUBFAMILY C MEMBER 14"/>
    <property type="match status" value="1"/>
</dbReference>
<feature type="non-terminal residue" evidence="2">
    <location>
        <position position="1"/>
    </location>
</feature>
<evidence type="ECO:0000313" key="3">
    <source>
        <dbReference type="Proteomes" id="UP000586634"/>
    </source>
</evidence>
<feature type="non-terminal residue" evidence="2">
    <location>
        <position position="224"/>
    </location>
</feature>
<dbReference type="CDD" id="cd06257">
    <property type="entry name" value="DnaJ"/>
    <property type="match status" value="1"/>
</dbReference>
<evidence type="ECO:0000313" key="2">
    <source>
        <dbReference type="EMBL" id="NXN29514.1"/>
    </source>
</evidence>
<sequence>ARGGQPGAGGAPAGSEEEMSRLLAMAEVPEEELNPFQVLGVSASSQVHPDKNHHPRAEAAFKVLRAAWDISCFLPPHRKRMAESELTRSMSEFLSRLQDDLKEAMNTMMCSKCQGKHKRFEMDRDPLSARYCAECGGLHPAEEGDFWAESSLLGLKITYFAMMDGKIYDITEWAGCQRVGISPDTHRVPYHISFGARNAGPAGRQRSVTGNSVGWGLTPIQGWG</sequence>
<dbReference type="PANTHER" id="PTHR44665">
    <property type="entry name" value="DNAJ HOMOLOG SUBFAMILY C MEMBER 14"/>
    <property type="match status" value="1"/>
</dbReference>
<dbReference type="GO" id="GO:0050780">
    <property type="term" value="F:dopamine receptor binding"/>
    <property type="evidence" value="ECO:0007669"/>
    <property type="project" value="TreeGrafter"/>
</dbReference>
<dbReference type="SUPFAM" id="SSF46565">
    <property type="entry name" value="Chaperone J-domain"/>
    <property type="match status" value="1"/>
</dbReference>
<dbReference type="OrthoDB" id="1507364at2759"/>
<dbReference type="InterPro" id="IPR001623">
    <property type="entry name" value="DnaJ_domain"/>
</dbReference>
<proteinExistence type="predicted"/>
<dbReference type="InterPro" id="IPR036869">
    <property type="entry name" value="J_dom_sf"/>
</dbReference>
<feature type="domain" description="Cleavage inducing molecular chaperone Jiv" evidence="1">
    <location>
        <begin position="104"/>
        <end position="192"/>
    </location>
</feature>
<reference evidence="2 3" key="1">
    <citation type="submission" date="2019-09" db="EMBL/GenBank/DDBJ databases">
        <title>Bird 10,000 Genomes (B10K) Project - Family phase.</title>
        <authorList>
            <person name="Zhang G."/>
        </authorList>
    </citation>
    <scope>NUCLEOTIDE SEQUENCE [LARGE SCALE GENOMIC DNA]</scope>
    <source>
        <strain evidence="2">B10K-DU-002-14</strain>
        <tissue evidence="2">Muscle</tissue>
    </source>
</reference>
<name>A0A7L1HTM7_9CHAR</name>
<dbReference type="EMBL" id="VXBJ01005025">
    <property type="protein sequence ID" value="NXN29514.1"/>
    <property type="molecule type" value="Genomic_DNA"/>
</dbReference>
<evidence type="ECO:0000259" key="1">
    <source>
        <dbReference type="Pfam" id="PF14901"/>
    </source>
</evidence>